<evidence type="ECO:0000313" key="3">
    <source>
        <dbReference type="Proteomes" id="UP000292402"/>
    </source>
</evidence>
<feature type="chain" id="PRO_5043193925" evidence="1">
    <location>
        <begin position="28"/>
        <end position="56"/>
    </location>
</feature>
<evidence type="ECO:0000256" key="1">
    <source>
        <dbReference type="SAM" id="SignalP"/>
    </source>
</evidence>
<name>A0A4Q4MNY1_9PLEO</name>
<keyword evidence="1" id="KW-0732">Signal</keyword>
<accession>A0A4Q4MNY1</accession>
<feature type="signal peptide" evidence="1">
    <location>
        <begin position="1"/>
        <end position="27"/>
    </location>
</feature>
<evidence type="ECO:0000313" key="2">
    <source>
        <dbReference type="EMBL" id="RYN55721.1"/>
    </source>
</evidence>
<sequence length="56" mass="6230">MAMLLVGFKVLLMIFPMVLKPDSCVDCREDPGVTQIPRKPRLCLNCDATLKCSCNT</sequence>
<dbReference type="Proteomes" id="UP000292402">
    <property type="component" value="Unassembled WGS sequence"/>
</dbReference>
<gene>
    <name evidence="2" type="ORF">AA0114_g3081</name>
</gene>
<protein>
    <submittedName>
        <fullName evidence="2">Uncharacterized protein</fullName>
    </submittedName>
</protein>
<reference evidence="3" key="1">
    <citation type="journal article" date="2019" name="bioRxiv">
        <title>Genomics, evolutionary history and diagnostics of the Alternaria alternata species group including apple and Asian pear pathotypes.</title>
        <authorList>
            <person name="Armitage A.D."/>
            <person name="Cockerton H.M."/>
            <person name="Sreenivasaprasad S."/>
            <person name="Woodhall J.W."/>
            <person name="Lane C.R."/>
            <person name="Harrison R.J."/>
            <person name="Clarkson J.P."/>
        </authorList>
    </citation>
    <scope>NUCLEOTIDE SEQUENCE [LARGE SCALE GENOMIC DNA]</scope>
    <source>
        <strain evidence="3">FERA 1082</strain>
    </source>
</reference>
<organism evidence="2 3">
    <name type="scientific">Alternaria tenuissima</name>
    <dbReference type="NCBI Taxonomy" id="119927"/>
    <lineage>
        <taxon>Eukaryota</taxon>
        <taxon>Fungi</taxon>
        <taxon>Dikarya</taxon>
        <taxon>Ascomycota</taxon>
        <taxon>Pezizomycotina</taxon>
        <taxon>Dothideomycetes</taxon>
        <taxon>Pleosporomycetidae</taxon>
        <taxon>Pleosporales</taxon>
        <taxon>Pleosporineae</taxon>
        <taxon>Pleosporaceae</taxon>
        <taxon>Alternaria</taxon>
        <taxon>Alternaria sect. Alternaria</taxon>
        <taxon>Alternaria alternata complex</taxon>
    </lineage>
</organism>
<dbReference type="EMBL" id="PDXA01000008">
    <property type="protein sequence ID" value="RYN55721.1"/>
    <property type="molecule type" value="Genomic_DNA"/>
</dbReference>
<dbReference type="AlphaFoldDB" id="A0A4Q4MNY1"/>
<comment type="caution">
    <text evidence="2">The sequence shown here is derived from an EMBL/GenBank/DDBJ whole genome shotgun (WGS) entry which is preliminary data.</text>
</comment>
<proteinExistence type="predicted"/>